<dbReference type="RefSeq" id="XP_052129818.1">
    <property type="nucleotide sequence ID" value="XM_052273858.1"/>
</dbReference>
<dbReference type="AlphaFoldDB" id="A0A9C6X639"/>
<proteinExistence type="predicted"/>
<dbReference type="Proteomes" id="UP000504606">
    <property type="component" value="Unplaced"/>
</dbReference>
<evidence type="ECO:0000313" key="2">
    <source>
        <dbReference type="Proteomes" id="UP000504606"/>
    </source>
</evidence>
<reference evidence="3" key="1">
    <citation type="submission" date="2025-08" db="UniProtKB">
        <authorList>
            <consortium name="RefSeq"/>
        </authorList>
    </citation>
    <scope>IDENTIFICATION</scope>
    <source>
        <tissue evidence="3">Whole organism</tissue>
    </source>
</reference>
<sequence length="106" mass="12079">MATTFLTQKVHQLPPVPTLQKKTNKQHVPAGEFQPSGNESVGKLMFRMQTSIESVTRKVDTILLNQARLVRKFLPHEKRIERPEGLPLGRFILEGQVFDHVGTHLK</sequence>
<feature type="compositionally biased region" description="Polar residues" evidence="1">
    <location>
        <begin position="1"/>
        <end position="10"/>
    </location>
</feature>
<keyword evidence="2" id="KW-1185">Reference proteome</keyword>
<evidence type="ECO:0000256" key="1">
    <source>
        <dbReference type="SAM" id="MobiDB-lite"/>
    </source>
</evidence>
<name>A0A9C6X639_FRAOC</name>
<evidence type="ECO:0000313" key="3">
    <source>
        <dbReference type="RefSeq" id="XP_052129818.1"/>
    </source>
</evidence>
<protein>
    <submittedName>
        <fullName evidence="3">Uncharacterized protein LOC127751001 isoform X2</fullName>
    </submittedName>
</protein>
<gene>
    <name evidence="3" type="primary">LOC127751001</name>
</gene>
<feature type="region of interest" description="Disordered" evidence="1">
    <location>
        <begin position="1"/>
        <end position="39"/>
    </location>
</feature>
<dbReference type="GeneID" id="127751001"/>
<accession>A0A9C6X639</accession>
<organism evidence="2 3">
    <name type="scientific">Frankliniella occidentalis</name>
    <name type="common">Western flower thrips</name>
    <name type="synonym">Euthrips occidentalis</name>
    <dbReference type="NCBI Taxonomy" id="133901"/>
    <lineage>
        <taxon>Eukaryota</taxon>
        <taxon>Metazoa</taxon>
        <taxon>Ecdysozoa</taxon>
        <taxon>Arthropoda</taxon>
        <taxon>Hexapoda</taxon>
        <taxon>Insecta</taxon>
        <taxon>Pterygota</taxon>
        <taxon>Neoptera</taxon>
        <taxon>Paraneoptera</taxon>
        <taxon>Thysanoptera</taxon>
        <taxon>Terebrantia</taxon>
        <taxon>Thripoidea</taxon>
        <taxon>Thripidae</taxon>
        <taxon>Frankliniella</taxon>
    </lineage>
</organism>